<evidence type="ECO:0000256" key="5">
    <source>
        <dbReference type="ARBA" id="ARBA00052218"/>
    </source>
</evidence>
<protein>
    <recommendedName>
        <fullName evidence="9">Molybdopterin-synthase adenylyltransferase</fullName>
        <ecNumber evidence="8">2.7.7.80</ecNumber>
    </recommendedName>
    <alternativeName>
        <fullName evidence="12">MoaD protein adenylase</fullName>
    </alternativeName>
    <alternativeName>
        <fullName evidence="10">Molybdopterin-converting factor subunit 1 adenylase</fullName>
    </alternativeName>
    <alternativeName>
        <fullName evidence="11">Sulfur carrier protein MoaD adenylyltransferase</fullName>
    </alternativeName>
</protein>
<dbReference type="Gene3D" id="3.40.50.720">
    <property type="entry name" value="NAD(P)-binding Rossmann-like Domain"/>
    <property type="match status" value="1"/>
</dbReference>
<organism evidence="14 15">
    <name type="scientific">Sphingobacterium olei</name>
    <dbReference type="NCBI Taxonomy" id="2571155"/>
    <lineage>
        <taxon>Bacteria</taxon>
        <taxon>Pseudomonadati</taxon>
        <taxon>Bacteroidota</taxon>
        <taxon>Sphingobacteriia</taxon>
        <taxon>Sphingobacteriales</taxon>
        <taxon>Sphingobacteriaceae</taxon>
        <taxon>Sphingobacterium</taxon>
    </lineage>
</organism>
<dbReference type="InterPro" id="IPR001763">
    <property type="entry name" value="Rhodanese-like_dom"/>
</dbReference>
<evidence type="ECO:0000256" key="9">
    <source>
        <dbReference type="ARBA" id="ARBA00073635"/>
    </source>
</evidence>
<keyword evidence="2" id="KW-0808">Transferase</keyword>
<dbReference type="Proteomes" id="UP000306808">
    <property type="component" value="Unassembled WGS sequence"/>
</dbReference>
<dbReference type="Pfam" id="PF00581">
    <property type="entry name" value="Rhodanese"/>
    <property type="match status" value="1"/>
</dbReference>
<evidence type="ECO:0000259" key="13">
    <source>
        <dbReference type="PROSITE" id="PS50206"/>
    </source>
</evidence>
<dbReference type="RefSeq" id="WP_136903212.1">
    <property type="nucleotide sequence ID" value="NZ_SUME01000011.1"/>
</dbReference>
<gene>
    <name evidence="14" type="ORF">FAZ15_20355</name>
</gene>
<dbReference type="CDD" id="cd00757">
    <property type="entry name" value="ThiF_MoeB_HesA_family"/>
    <property type="match status" value="1"/>
</dbReference>
<sequence>MNWDPRYERHYTLPGFGHVAQEKLATSKVLVVGAGGLGCPVLQYLTASGVGYIGVMDFDTIQLSNLQRQTIYPTASVGQLKTKVAAEQLRLNNPSIEIIEHPARLSKSNAGKILQQYDIIVDCTDNFEARYVLNDYCVVLQKPLVFAAIYQYEGQVAIFNVSDEQGTACNYRDLFPEIPNANEAPNCSENGVLGVLPGIIGLIQATEVIKLITGLGDPLVNKLMTWNVLNYQSMILEITHRADFHIPDIESLDSQQDVDDAHRYRSEDPIDGIHPREIETYLHNPEVCLLDVRELYEEPPFPLVHQGIPLSTLSQRINELSARHIIVVCQSGQRSMHAAQYLKEHFGKNRRISHLVGGIVHYLNYKKAE</sequence>
<dbReference type="CDD" id="cd00158">
    <property type="entry name" value="RHOD"/>
    <property type="match status" value="1"/>
</dbReference>
<dbReference type="InterPro" id="IPR035985">
    <property type="entry name" value="Ubiquitin-activating_enz"/>
</dbReference>
<dbReference type="Gene3D" id="3.40.250.10">
    <property type="entry name" value="Rhodanese-like domain"/>
    <property type="match status" value="1"/>
</dbReference>
<evidence type="ECO:0000256" key="12">
    <source>
        <dbReference type="ARBA" id="ARBA00078531"/>
    </source>
</evidence>
<dbReference type="GO" id="GO:0008641">
    <property type="term" value="F:ubiquitin-like modifier activating enzyme activity"/>
    <property type="evidence" value="ECO:0007669"/>
    <property type="project" value="InterPro"/>
</dbReference>
<evidence type="ECO:0000313" key="15">
    <source>
        <dbReference type="Proteomes" id="UP000306808"/>
    </source>
</evidence>
<accession>A0A4U0NBX6</accession>
<evidence type="ECO:0000256" key="6">
    <source>
        <dbReference type="ARBA" id="ARBA00055169"/>
    </source>
</evidence>
<dbReference type="GO" id="GO:0004792">
    <property type="term" value="F:thiosulfate-cyanide sulfurtransferase activity"/>
    <property type="evidence" value="ECO:0007669"/>
    <property type="project" value="TreeGrafter"/>
</dbReference>
<comment type="caution">
    <text evidence="14">The sequence shown here is derived from an EMBL/GenBank/DDBJ whole genome shotgun (WGS) entry which is preliminary data.</text>
</comment>
<dbReference type="InterPro" id="IPR036873">
    <property type="entry name" value="Rhodanese-like_dom_sf"/>
</dbReference>
<comment type="catalytic activity">
    <reaction evidence="5">
        <text>[molybdopterin-synthase sulfur-carrier protein]-C-terminal Gly-Gly + ATP + H(+) = [molybdopterin-synthase sulfur-carrier protein]-C-terminal Gly-Gly-AMP + diphosphate</text>
        <dbReference type="Rhea" id="RHEA:43616"/>
        <dbReference type="Rhea" id="RHEA-COMP:12159"/>
        <dbReference type="Rhea" id="RHEA-COMP:12202"/>
        <dbReference type="ChEBI" id="CHEBI:15378"/>
        <dbReference type="ChEBI" id="CHEBI:30616"/>
        <dbReference type="ChEBI" id="CHEBI:33019"/>
        <dbReference type="ChEBI" id="CHEBI:90618"/>
        <dbReference type="ChEBI" id="CHEBI:90778"/>
        <dbReference type="EC" id="2.7.7.80"/>
    </reaction>
</comment>
<dbReference type="GO" id="GO:0061605">
    <property type="term" value="F:molybdopterin-synthase adenylyltransferase activity"/>
    <property type="evidence" value="ECO:0007669"/>
    <property type="project" value="UniProtKB-EC"/>
</dbReference>
<dbReference type="GO" id="GO:0005524">
    <property type="term" value="F:ATP binding"/>
    <property type="evidence" value="ECO:0007669"/>
    <property type="project" value="UniProtKB-KW"/>
</dbReference>
<evidence type="ECO:0000256" key="1">
    <source>
        <dbReference type="ARBA" id="ARBA00009919"/>
    </source>
</evidence>
<dbReference type="FunFam" id="3.40.50.720:FF:000033">
    <property type="entry name" value="Adenylyltransferase and sulfurtransferase MOCS3"/>
    <property type="match status" value="1"/>
</dbReference>
<proteinExistence type="inferred from homology"/>
<dbReference type="PROSITE" id="PS50206">
    <property type="entry name" value="RHODANESE_3"/>
    <property type="match status" value="1"/>
</dbReference>
<dbReference type="AlphaFoldDB" id="A0A4U0NBX6"/>
<evidence type="ECO:0000256" key="8">
    <source>
        <dbReference type="ARBA" id="ARBA00066884"/>
    </source>
</evidence>
<dbReference type="PANTHER" id="PTHR10953:SF102">
    <property type="entry name" value="ADENYLYLTRANSFERASE AND SULFURTRANSFERASE MOCS3"/>
    <property type="match status" value="1"/>
</dbReference>
<evidence type="ECO:0000256" key="11">
    <source>
        <dbReference type="ARBA" id="ARBA00075328"/>
    </source>
</evidence>
<comment type="function">
    <text evidence="6">Catalyzes the adenylation by ATP of the carboxyl group of the C-terminal glycine of sulfur carrier protein MoaD.</text>
</comment>
<keyword evidence="3" id="KW-0547">Nucleotide-binding</keyword>
<dbReference type="EMBL" id="SUME01000011">
    <property type="protein sequence ID" value="TJZ51471.1"/>
    <property type="molecule type" value="Genomic_DNA"/>
</dbReference>
<comment type="similarity">
    <text evidence="1">Belongs to the HesA/MoeB/ThiF family.</text>
</comment>
<evidence type="ECO:0000313" key="14">
    <source>
        <dbReference type="EMBL" id="TJZ51471.1"/>
    </source>
</evidence>
<keyword evidence="15" id="KW-1185">Reference proteome</keyword>
<dbReference type="InterPro" id="IPR000594">
    <property type="entry name" value="ThiF_NAD_FAD-bd"/>
</dbReference>
<evidence type="ECO:0000256" key="3">
    <source>
        <dbReference type="ARBA" id="ARBA00022741"/>
    </source>
</evidence>
<evidence type="ECO:0000256" key="2">
    <source>
        <dbReference type="ARBA" id="ARBA00022679"/>
    </source>
</evidence>
<reference evidence="14 15" key="1">
    <citation type="submission" date="2019-04" db="EMBL/GenBank/DDBJ databases">
        <title>Sphingobacterium olei sp. nov., isolated from oil-contaminated soil.</title>
        <authorList>
            <person name="Liu B."/>
        </authorList>
    </citation>
    <scope>NUCLEOTIDE SEQUENCE [LARGE SCALE GENOMIC DNA]</scope>
    <source>
        <strain evidence="14 15">HAL-9</strain>
    </source>
</reference>
<dbReference type="GO" id="GO:0008146">
    <property type="term" value="F:sulfotransferase activity"/>
    <property type="evidence" value="ECO:0007669"/>
    <property type="project" value="TreeGrafter"/>
</dbReference>
<dbReference type="GO" id="GO:0005829">
    <property type="term" value="C:cytosol"/>
    <property type="evidence" value="ECO:0007669"/>
    <property type="project" value="TreeGrafter"/>
</dbReference>
<dbReference type="InterPro" id="IPR045886">
    <property type="entry name" value="ThiF/MoeB/HesA"/>
</dbReference>
<dbReference type="PANTHER" id="PTHR10953">
    <property type="entry name" value="UBIQUITIN-ACTIVATING ENZYME E1"/>
    <property type="match status" value="1"/>
</dbReference>
<name>A0A4U0NBX6_9SPHI</name>
<evidence type="ECO:0000256" key="7">
    <source>
        <dbReference type="ARBA" id="ARBA00063809"/>
    </source>
</evidence>
<dbReference type="OrthoDB" id="9804286at2"/>
<comment type="subunit">
    <text evidence="7">Homodimer. Forms a stable heterotetrameric complex of 2 MoeB and 2 MoaD during adenylation of MoaD.</text>
</comment>
<evidence type="ECO:0000256" key="10">
    <source>
        <dbReference type="ARBA" id="ARBA00075110"/>
    </source>
</evidence>
<dbReference type="SUPFAM" id="SSF69572">
    <property type="entry name" value="Activating enzymes of the ubiquitin-like proteins"/>
    <property type="match status" value="1"/>
</dbReference>
<keyword evidence="4" id="KW-0067">ATP-binding</keyword>
<feature type="domain" description="Rhodanese" evidence="13">
    <location>
        <begin position="283"/>
        <end position="367"/>
    </location>
</feature>
<dbReference type="EC" id="2.7.7.80" evidence="8"/>
<evidence type="ECO:0000256" key="4">
    <source>
        <dbReference type="ARBA" id="ARBA00022840"/>
    </source>
</evidence>
<dbReference type="Pfam" id="PF00899">
    <property type="entry name" value="ThiF"/>
    <property type="match status" value="1"/>
</dbReference>